<name>A0A183IQC1_9BILA</name>
<organism evidence="3">
    <name type="scientific">Soboliphyme baturini</name>
    <dbReference type="NCBI Taxonomy" id="241478"/>
    <lineage>
        <taxon>Eukaryota</taxon>
        <taxon>Metazoa</taxon>
        <taxon>Ecdysozoa</taxon>
        <taxon>Nematoda</taxon>
        <taxon>Enoplea</taxon>
        <taxon>Dorylaimia</taxon>
        <taxon>Dioctophymatida</taxon>
        <taxon>Dioctophymatoidea</taxon>
        <taxon>Soboliphymatidae</taxon>
        <taxon>Soboliphyme</taxon>
    </lineage>
</organism>
<dbReference type="InterPro" id="IPR043159">
    <property type="entry name" value="Lectin_gal-bd_sf"/>
</dbReference>
<dbReference type="OrthoDB" id="1100386at2759"/>
<dbReference type="AlphaFoldDB" id="A0A183IQC1"/>
<gene>
    <name evidence="1" type="ORF">SBAD_LOCUS5818</name>
</gene>
<dbReference type="EMBL" id="UZAM01009272">
    <property type="protein sequence ID" value="VDP08392.1"/>
    <property type="molecule type" value="Genomic_DNA"/>
</dbReference>
<proteinExistence type="predicted"/>
<sequence>MSSLDSMLIGQGPWYICPPLHTSVVSRSPSTDCASDEYVENERMNSRDTDYAYGLARIDGSTMDEMWEPVTEYACEGDLLNLTCPTGHVIRVIIANYGRFSVNVCNEQGIEYPNTQCRHEKSTWIMSLR</sequence>
<dbReference type="WBParaSite" id="SBAD_0000605101-mRNA-1">
    <property type="protein sequence ID" value="SBAD_0000605101-mRNA-1"/>
    <property type="gene ID" value="SBAD_0000605101"/>
</dbReference>
<evidence type="ECO:0000313" key="3">
    <source>
        <dbReference type="WBParaSite" id="SBAD_0000605101-mRNA-1"/>
    </source>
</evidence>
<reference evidence="3" key="1">
    <citation type="submission" date="2016-06" db="UniProtKB">
        <authorList>
            <consortium name="WormBaseParasite"/>
        </authorList>
    </citation>
    <scope>IDENTIFICATION</scope>
</reference>
<reference evidence="1 2" key="2">
    <citation type="submission" date="2018-11" db="EMBL/GenBank/DDBJ databases">
        <authorList>
            <consortium name="Pathogen Informatics"/>
        </authorList>
    </citation>
    <scope>NUCLEOTIDE SEQUENCE [LARGE SCALE GENOMIC DNA]</scope>
</reference>
<dbReference type="Proteomes" id="UP000270296">
    <property type="component" value="Unassembled WGS sequence"/>
</dbReference>
<protein>
    <submittedName>
        <fullName evidence="3">SUEL-type lectin domain-containing protein</fullName>
    </submittedName>
</protein>
<evidence type="ECO:0000313" key="1">
    <source>
        <dbReference type="EMBL" id="VDP08392.1"/>
    </source>
</evidence>
<accession>A0A183IQC1</accession>
<dbReference type="Gene3D" id="2.60.120.740">
    <property type="match status" value="1"/>
</dbReference>
<evidence type="ECO:0000313" key="2">
    <source>
        <dbReference type="Proteomes" id="UP000270296"/>
    </source>
</evidence>
<keyword evidence="2" id="KW-1185">Reference proteome</keyword>